<dbReference type="AlphaFoldDB" id="F0H3V8"/>
<name>F0H3V8_9BACT</name>
<accession>F0H3V8</accession>
<evidence type="ECO:0000313" key="1">
    <source>
        <dbReference type="EMBL" id="EGC87505.1"/>
    </source>
</evidence>
<organism evidence="1 2">
    <name type="scientific">Prevotella denticola CRIS 18C-A</name>
    <dbReference type="NCBI Taxonomy" id="944557"/>
    <lineage>
        <taxon>Bacteria</taxon>
        <taxon>Pseudomonadati</taxon>
        <taxon>Bacteroidota</taxon>
        <taxon>Bacteroidia</taxon>
        <taxon>Bacteroidales</taxon>
        <taxon>Prevotellaceae</taxon>
        <taxon>Prevotella</taxon>
    </lineage>
</organism>
<comment type="caution">
    <text evidence="1">The sequence shown here is derived from an EMBL/GenBank/DDBJ whole genome shotgun (WGS) entry which is preliminary data.</text>
</comment>
<gene>
    <name evidence="1" type="ORF">HMPREF9303_2294</name>
</gene>
<reference evidence="1 2" key="1">
    <citation type="submission" date="2011-02" db="EMBL/GenBank/DDBJ databases">
        <authorList>
            <person name="Durkin A.S."/>
            <person name="Madupu R."/>
            <person name="Torralba M."/>
            <person name="Gillis M."/>
            <person name="Methe B."/>
            <person name="Sutton G."/>
            <person name="Nelson K.E."/>
        </authorList>
    </citation>
    <scope>NUCLEOTIDE SEQUENCE [LARGE SCALE GENOMIC DNA]</scope>
    <source>
        <strain evidence="1 2">CRIS 18C-A</strain>
    </source>
</reference>
<dbReference type="Proteomes" id="UP000003155">
    <property type="component" value="Unassembled WGS sequence"/>
</dbReference>
<keyword evidence="2" id="KW-1185">Reference proteome</keyword>
<dbReference type="EMBL" id="AEXO01000008">
    <property type="protein sequence ID" value="EGC87505.1"/>
    <property type="molecule type" value="Genomic_DNA"/>
</dbReference>
<proteinExistence type="predicted"/>
<protein>
    <submittedName>
        <fullName evidence="1">Conserved domain protein</fullName>
    </submittedName>
</protein>
<evidence type="ECO:0000313" key="2">
    <source>
        <dbReference type="Proteomes" id="UP000003155"/>
    </source>
</evidence>
<sequence length="82" mass="9230">MPVGWRLFLFSDARLAVRKDLVLNAFLKHWVTGNSVSIYFLAAMEDFSRIVPNRMGMMLPTGWESCSQPLGLLFPTVGNSSH</sequence>